<evidence type="ECO:0000259" key="4">
    <source>
        <dbReference type="PROSITE" id="PS01124"/>
    </source>
</evidence>
<evidence type="ECO:0000313" key="5">
    <source>
        <dbReference type="EMBL" id="SDG91871.1"/>
    </source>
</evidence>
<gene>
    <name evidence="5" type="ORF">SAMN04487996_12565</name>
</gene>
<dbReference type="PROSITE" id="PS00041">
    <property type="entry name" value="HTH_ARAC_FAMILY_1"/>
    <property type="match status" value="1"/>
</dbReference>
<evidence type="ECO:0000313" key="6">
    <source>
        <dbReference type="Proteomes" id="UP000198748"/>
    </source>
</evidence>
<name>A0A1G7Y5Z3_9BACT</name>
<dbReference type="InterPro" id="IPR020449">
    <property type="entry name" value="Tscrpt_reg_AraC-type_HTH"/>
</dbReference>
<dbReference type="CDD" id="cd06976">
    <property type="entry name" value="cupin_MtlR-like_N"/>
    <property type="match status" value="1"/>
</dbReference>
<dbReference type="PANTHER" id="PTHR43280">
    <property type="entry name" value="ARAC-FAMILY TRANSCRIPTIONAL REGULATOR"/>
    <property type="match status" value="1"/>
</dbReference>
<evidence type="ECO:0000256" key="3">
    <source>
        <dbReference type="ARBA" id="ARBA00023163"/>
    </source>
</evidence>
<dbReference type="InterPro" id="IPR018060">
    <property type="entry name" value="HTH_AraC"/>
</dbReference>
<dbReference type="GO" id="GO:0003700">
    <property type="term" value="F:DNA-binding transcription factor activity"/>
    <property type="evidence" value="ECO:0007669"/>
    <property type="project" value="InterPro"/>
</dbReference>
<dbReference type="Gene3D" id="2.60.120.10">
    <property type="entry name" value="Jelly Rolls"/>
    <property type="match status" value="1"/>
</dbReference>
<dbReference type="Gene3D" id="1.10.10.60">
    <property type="entry name" value="Homeodomain-like"/>
    <property type="match status" value="2"/>
</dbReference>
<dbReference type="InterPro" id="IPR018062">
    <property type="entry name" value="HTH_AraC-typ_CS"/>
</dbReference>
<evidence type="ECO:0000256" key="2">
    <source>
        <dbReference type="ARBA" id="ARBA00023125"/>
    </source>
</evidence>
<dbReference type="RefSeq" id="WP_090157066.1">
    <property type="nucleotide sequence ID" value="NZ_FNAN01000025.1"/>
</dbReference>
<dbReference type="GO" id="GO:0043565">
    <property type="term" value="F:sequence-specific DNA binding"/>
    <property type="evidence" value="ECO:0007669"/>
    <property type="project" value="InterPro"/>
</dbReference>
<feature type="domain" description="HTH araC/xylS-type" evidence="4">
    <location>
        <begin position="182"/>
        <end position="280"/>
    </location>
</feature>
<dbReference type="InterPro" id="IPR014710">
    <property type="entry name" value="RmlC-like_jellyroll"/>
</dbReference>
<dbReference type="EMBL" id="FNAN01000025">
    <property type="protein sequence ID" value="SDG91871.1"/>
    <property type="molecule type" value="Genomic_DNA"/>
</dbReference>
<dbReference type="InterPro" id="IPR013096">
    <property type="entry name" value="Cupin_2"/>
</dbReference>
<evidence type="ECO:0000256" key="1">
    <source>
        <dbReference type="ARBA" id="ARBA00023015"/>
    </source>
</evidence>
<keyword evidence="2 5" id="KW-0238">DNA-binding</keyword>
<keyword evidence="3" id="KW-0804">Transcription</keyword>
<dbReference type="PRINTS" id="PR00032">
    <property type="entry name" value="HTHARAC"/>
</dbReference>
<reference evidence="6" key="1">
    <citation type="submission" date="2016-10" db="EMBL/GenBank/DDBJ databases">
        <authorList>
            <person name="Varghese N."/>
            <person name="Submissions S."/>
        </authorList>
    </citation>
    <scope>NUCLEOTIDE SEQUENCE [LARGE SCALE GENOMIC DNA]</scope>
    <source>
        <strain evidence="6">DSM 25329</strain>
    </source>
</reference>
<dbReference type="Pfam" id="PF12833">
    <property type="entry name" value="HTH_18"/>
    <property type="match status" value="1"/>
</dbReference>
<dbReference type="SUPFAM" id="SSF51182">
    <property type="entry name" value="RmlC-like cupins"/>
    <property type="match status" value="1"/>
</dbReference>
<protein>
    <submittedName>
        <fullName evidence="5">AraC-type DNA-binding protein</fullName>
    </submittedName>
</protein>
<dbReference type="PROSITE" id="PS01124">
    <property type="entry name" value="HTH_ARAC_FAMILY_2"/>
    <property type="match status" value="1"/>
</dbReference>
<proteinExistence type="predicted"/>
<dbReference type="Proteomes" id="UP000198748">
    <property type="component" value="Unassembled WGS sequence"/>
</dbReference>
<organism evidence="5 6">
    <name type="scientific">Dyadobacter soli</name>
    <dbReference type="NCBI Taxonomy" id="659014"/>
    <lineage>
        <taxon>Bacteria</taxon>
        <taxon>Pseudomonadati</taxon>
        <taxon>Bacteroidota</taxon>
        <taxon>Cytophagia</taxon>
        <taxon>Cytophagales</taxon>
        <taxon>Spirosomataceae</taxon>
        <taxon>Dyadobacter</taxon>
    </lineage>
</organism>
<dbReference type="Pfam" id="PF07883">
    <property type="entry name" value="Cupin_2"/>
    <property type="match status" value="1"/>
</dbReference>
<dbReference type="PANTHER" id="PTHR43280:SF27">
    <property type="entry name" value="TRANSCRIPTIONAL REGULATOR MTLR"/>
    <property type="match status" value="1"/>
</dbReference>
<dbReference type="OrthoDB" id="792101at2"/>
<keyword evidence="6" id="KW-1185">Reference proteome</keyword>
<sequence>MKAQFEAFQPLPDSSFRIFWYEVAEFDAPWHYHPEYELTVILQSEGIRYVGNSMESFEAGDLVLLGPNLPHCWKNTPDSAGPASSIVVQWPGEFMGNGWQDVEEFKSVKRLLQLAGQGIRFGQDVSARVTPMLAEMLEMQPFPRLMKFLEVLELLAAVKNCHFLCEQGFAYPLNYEDNQRINTVYNYIREHYAGHITLATLSSLVCMSEESFSRFFSRTMQKPLFTFLNEYRINMASKMLIETDMQVAEISFACGYESPPFFFRQFRKFGGMTPAAYRKQFRTMEAGG</sequence>
<dbReference type="STRING" id="659014.SAMN04487996_12565"/>
<dbReference type="AlphaFoldDB" id="A0A1G7Y5Z3"/>
<accession>A0A1G7Y5Z3</accession>
<dbReference type="SMART" id="SM00342">
    <property type="entry name" value="HTH_ARAC"/>
    <property type="match status" value="1"/>
</dbReference>
<dbReference type="InterPro" id="IPR009057">
    <property type="entry name" value="Homeodomain-like_sf"/>
</dbReference>
<dbReference type="SUPFAM" id="SSF46689">
    <property type="entry name" value="Homeodomain-like"/>
    <property type="match status" value="2"/>
</dbReference>
<keyword evidence="1" id="KW-0805">Transcription regulation</keyword>
<dbReference type="InterPro" id="IPR011051">
    <property type="entry name" value="RmlC_Cupin_sf"/>
</dbReference>